<dbReference type="AlphaFoldDB" id="A0A369JH73"/>
<accession>A0A369JH73</accession>
<dbReference type="InParanoid" id="A0A369JH73"/>
<reference evidence="1" key="1">
    <citation type="submission" date="2018-04" db="EMBL/GenBank/DDBJ databases">
        <title>Whole genome sequencing of Hypsizygus marmoreus.</title>
        <authorList>
            <person name="Choi I.-G."/>
            <person name="Min B."/>
            <person name="Kim J.-G."/>
            <person name="Kim S."/>
            <person name="Oh Y.-L."/>
            <person name="Kong W.-S."/>
            <person name="Park H."/>
            <person name="Jeong J."/>
            <person name="Song E.-S."/>
        </authorList>
    </citation>
    <scope>NUCLEOTIDE SEQUENCE [LARGE SCALE GENOMIC DNA]</scope>
    <source>
        <strain evidence="1">51987-8</strain>
    </source>
</reference>
<proteinExistence type="predicted"/>
<organism evidence="1 2">
    <name type="scientific">Hypsizygus marmoreus</name>
    <name type="common">White beech mushroom</name>
    <name type="synonym">Agaricus marmoreus</name>
    <dbReference type="NCBI Taxonomy" id="39966"/>
    <lineage>
        <taxon>Eukaryota</taxon>
        <taxon>Fungi</taxon>
        <taxon>Dikarya</taxon>
        <taxon>Basidiomycota</taxon>
        <taxon>Agaricomycotina</taxon>
        <taxon>Agaricomycetes</taxon>
        <taxon>Agaricomycetidae</taxon>
        <taxon>Agaricales</taxon>
        <taxon>Tricholomatineae</taxon>
        <taxon>Lyophyllaceae</taxon>
        <taxon>Hypsizygus</taxon>
    </lineage>
</organism>
<dbReference type="OrthoDB" id="3061719at2759"/>
<comment type="caution">
    <text evidence="1">The sequence shown here is derived from an EMBL/GenBank/DDBJ whole genome shotgun (WGS) entry which is preliminary data.</text>
</comment>
<sequence>MSHLEIQQARTTIERHLLGESVNSPRTNAEIQNIAKLIDAHRGRIAQAHDDLPEPDPPANINAAANKKEKARLLFIKRTQQILAAADLPPQTMDEIYTTITSPPVQGRIGAEDAAFMRIFRGVESHSANEWEKKFHHLKVKPPTPQSSITEFQRYCNDAAKLEDILDDCDRHVSRNQGAKFIESSSAIVQGHHWVLTALQNIQTITFAQEWNKIGDEKGGKKLKTNFFIRAFQNANETHFKHLDDTQKASLMTELSGDFFQYRSTLYSKFGASILLDSFWDINNLGTKHEKKFRILFQHLANIQPQDEQGQKIDRLNVENRLTLRRLLRTIAGREVSKHVIAFIDKQRA</sequence>
<dbReference type="Proteomes" id="UP000076154">
    <property type="component" value="Unassembled WGS sequence"/>
</dbReference>
<evidence type="ECO:0000313" key="1">
    <source>
        <dbReference type="EMBL" id="RDB18176.1"/>
    </source>
</evidence>
<dbReference type="EMBL" id="LUEZ02000106">
    <property type="protein sequence ID" value="RDB18176.1"/>
    <property type="molecule type" value="Genomic_DNA"/>
</dbReference>
<keyword evidence="2" id="KW-1185">Reference proteome</keyword>
<name>A0A369JH73_HYPMA</name>
<protein>
    <submittedName>
        <fullName evidence="1">Uncharacterized protein</fullName>
    </submittedName>
</protein>
<evidence type="ECO:0000313" key="2">
    <source>
        <dbReference type="Proteomes" id="UP000076154"/>
    </source>
</evidence>
<gene>
    <name evidence="1" type="ORF">Hypma_000481</name>
</gene>